<evidence type="ECO:0000313" key="10">
    <source>
        <dbReference type="Proteomes" id="UP000218675"/>
    </source>
</evidence>
<keyword evidence="3" id="KW-0235">DNA replication</keyword>
<keyword evidence="10" id="KW-1185">Reference proteome</keyword>
<dbReference type="InterPro" id="IPR008766">
    <property type="entry name" value="Replication_gene_A-like"/>
</dbReference>
<evidence type="ECO:0000256" key="2">
    <source>
        <dbReference type="ARBA" id="ARBA00009260"/>
    </source>
</evidence>
<feature type="compositionally biased region" description="Polar residues" evidence="7">
    <location>
        <begin position="690"/>
        <end position="699"/>
    </location>
</feature>
<feature type="domain" description="Replication gene A protein-like" evidence="8">
    <location>
        <begin position="241"/>
        <end position="494"/>
    </location>
</feature>
<protein>
    <recommendedName>
        <fullName evidence="8">Replication gene A protein-like domain-containing protein</fullName>
    </recommendedName>
</protein>
<evidence type="ECO:0000256" key="4">
    <source>
        <dbReference type="ARBA" id="ARBA00022722"/>
    </source>
</evidence>
<keyword evidence="4" id="KW-0540">Nuclease</keyword>
<comment type="function">
    <text evidence="1">Possible endonuclease which induces a single-strand cut and initiates DNA replication.</text>
</comment>
<evidence type="ECO:0000313" key="9">
    <source>
        <dbReference type="EMBL" id="PAU73305.1"/>
    </source>
</evidence>
<feature type="region of interest" description="Disordered" evidence="7">
    <location>
        <begin position="674"/>
        <end position="716"/>
    </location>
</feature>
<proteinExistence type="inferred from homology"/>
<comment type="caution">
    <text evidence="9">The sequence shown here is derived from an EMBL/GenBank/DDBJ whole genome shotgun (WGS) entry which is preliminary data.</text>
</comment>
<name>A0ABX4HLP0_9GAMM</name>
<dbReference type="Pfam" id="PF05840">
    <property type="entry name" value="Phage_GPA"/>
    <property type="match status" value="1"/>
</dbReference>
<feature type="compositionally biased region" description="Basic and acidic residues" evidence="7">
    <location>
        <begin position="702"/>
        <end position="716"/>
    </location>
</feature>
<dbReference type="EMBL" id="NSKA01000001">
    <property type="protein sequence ID" value="PAU73305.1"/>
    <property type="molecule type" value="Genomic_DNA"/>
</dbReference>
<evidence type="ECO:0000256" key="3">
    <source>
        <dbReference type="ARBA" id="ARBA00022705"/>
    </source>
</evidence>
<gene>
    <name evidence="9" type="ORF">CK497_01500</name>
</gene>
<dbReference type="Proteomes" id="UP000218675">
    <property type="component" value="Unassembled WGS sequence"/>
</dbReference>
<evidence type="ECO:0000259" key="8">
    <source>
        <dbReference type="Pfam" id="PF05840"/>
    </source>
</evidence>
<keyword evidence="5" id="KW-0255">Endonuclease</keyword>
<sequence length="766" mass="87348">MSALEQSQRFGTRECRVWREANFWAPLPSIAETLAGGFVHVAKRHGNAAGNRWLARNAAELVDPASIYRRFESMGTDLERGYNAMVKRAPTTIEGLQQACQWLASVQDRLIVHGLNVTHDDEAVINHADAQATAIERERSKLIGGIAEHNRRLRLGLLPPPLHLKTPKARTLSGQAREIALQIADSRNPLSPPLGVIPLMAVFNWYRAPVMSLSVVNEMALEKARHRARLHGINPPSLKLKSSVQLAKLTDPIWWRRQLRRLGGRRLEQVQREAHRVHKRAGIYCSNVTLDRRRSQKNRNRALLEALEAINQEGQVYTLAELAELGLSNPDHRRAELMLRIRDTEVESRRLGHVGMFYTITAPSRFHPVLSRSSARNPKYDGSTPREAQAYLQQVWARTRAKLARENIGVYGIRVVEPHHDGTPHWHLLIWTAPEHADTVNEILRCHAEADTHEELYDRRGEKTTARFKVEKIDYRRGTAAGYVAKYISKNINGEQFTRDGVQDDDKDRYGHDLNSSAPRIESWAAVWGIRQFQFVGLPSVTVWREVRRLNEKHIDELTAWEAATRPEKRIAGRLEKIRAAANSGQWDQFLRLMGGPNLPRKQRPVKPWTMPRVDLDRLEFSHATGEVHEGVEAKGRHGESKLGTFGIVVSDGRGNEHEYLTRFYRWQVRSKSRGHQGVSGGGEAASPWTRVTNCTQGPDIQPREPSPEEIKAQRERLKEWKRSEIYRAEAEDAFREGQEAIEAARKLFAPSNHTQQEEYFPPELC</sequence>
<evidence type="ECO:0000256" key="1">
    <source>
        <dbReference type="ARBA" id="ARBA00003293"/>
    </source>
</evidence>
<comment type="similarity">
    <text evidence="2">Belongs to the phage GPA family.</text>
</comment>
<keyword evidence="6" id="KW-0378">Hydrolase</keyword>
<evidence type="ECO:0000256" key="7">
    <source>
        <dbReference type="SAM" id="MobiDB-lite"/>
    </source>
</evidence>
<reference evidence="9 10" key="1">
    <citation type="submission" date="2017-08" db="EMBL/GenBank/DDBJ databases">
        <title>Halomonas binhaiensis sp. nov., isolated from saline alkaline soil.</title>
        <authorList>
            <person name="Wang D."/>
            <person name="Zhang G."/>
        </authorList>
    </citation>
    <scope>NUCLEOTIDE SEQUENCE [LARGE SCALE GENOMIC DNA]</scope>
    <source>
        <strain evidence="9 10">WN018</strain>
    </source>
</reference>
<accession>A0ABX4HLP0</accession>
<evidence type="ECO:0000256" key="5">
    <source>
        <dbReference type="ARBA" id="ARBA00022759"/>
    </source>
</evidence>
<evidence type="ECO:0000256" key="6">
    <source>
        <dbReference type="ARBA" id="ARBA00022801"/>
    </source>
</evidence>
<organism evidence="9 10">
    <name type="scientific">Vreelandella alkaliphila</name>
    <dbReference type="NCBI Taxonomy" id="272774"/>
    <lineage>
        <taxon>Bacteria</taxon>
        <taxon>Pseudomonadati</taxon>
        <taxon>Pseudomonadota</taxon>
        <taxon>Gammaproteobacteria</taxon>
        <taxon>Oceanospirillales</taxon>
        <taxon>Halomonadaceae</taxon>
        <taxon>Vreelandella</taxon>
    </lineage>
</organism>
<dbReference type="RefSeq" id="WP_095602430.1">
    <property type="nucleotide sequence ID" value="NZ_NSKA01000001.1"/>
</dbReference>